<evidence type="ECO:0000313" key="3">
    <source>
        <dbReference type="Proteomes" id="UP000829364"/>
    </source>
</evidence>
<gene>
    <name evidence="2" type="ORF">JDV02_003316</name>
</gene>
<reference evidence="2" key="1">
    <citation type="submission" date="2021-11" db="EMBL/GenBank/DDBJ databases">
        <title>Purpureocillium_takamizusanense_genome.</title>
        <authorList>
            <person name="Nguyen N.-H."/>
        </authorList>
    </citation>
    <scope>NUCLEOTIDE SEQUENCE</scope>
    <source>
        <strain evidence="2">PT3</strain>
    </source>
</reference>
<accession>A0A9Q8QDF7</accession>
<dbReference type="EMBL" id="CP086355">
    <property type="protein sequence ID" value="UNI16934.1"/>
    <property type="molecule type" value="Genomic_DNA"/>
</dbReference>
<dbReference type="SUPFAM" id="SSF53474">
    <property type="entry name" value="alpha/beta-Hydrolases"/>
    <property type="match status" value="1"/>
</dbReference>
<dbReference type="InterPro" id="IPR005152">
    <property type="entry name" value="Lipase_secreted"/>
</dbReference>
<dbReference type="RefSeq" id="XP_047840415.1">
    <property type="nucleotide sequence ID" value="XM_047984441.1"/>
</dbReference>
<dbReference type="OrthoDB" id="5382058at2759"/>
<keyword evidence="3" id="KW-1185">Reference proteome</keyword>
<dbReference type="PANTHER" id="PTHR34853">
    <property type="match status" value="1"/>
</dbReference>
<dbReference type="GO" id="GO:0016042">
    <property type="term" value="P:lipid catabolic process"/>
    <property type="evidence" value="ECO:0007669"/>
    <property type="project" value="InterPro"/>
</dbReference>
<dbReference type="GO" id="GO:0004806">
    <property type="term" value="F:triacylglycerol lipase activity"/>
    <property type="evidence" value="ECO:0007669"/>
    <property type="project" value="InterPro"/>
</dbReference>
<dbReference type="Gene3D" id="3.40.50.1820">
    <property type="entry name" value="alpha/beta hydrolase"/>
    <property type="match status" value="2"/>
</dbReference>
<keyword evidence="1" id="KW-0732">Signal</keyword>
<dbReference type="PANTHER" id="PTHR34853:SF1">
    <property type="entry name" value="LIPASE 5"/>
    <property type="match status" value="1"/>
</dbReference>
<proteinExistence type="predicted"/>
<dbReference type="GeneID" id="72065276"/>
<evidence type="ECO:0000256" key="1">
    <source>
        <dbReference type="SAM" id="SignalP"/>
    </source>
</evidence>
<dbReference type="Proteomes" id="UP000829364">
    <property type="component" value="Chromosome 2"/>
</dbReference>
<evidence type="ECO:0008006" key="4">
    <source>
        <dbReference type="Google" id="ProtNLM"/>
    </source>
</evidence>
<protein>
    <recommendedName>
        <fullName evidence="4">Secretory lipase</fullName>
    </recommendedName>
</protein>
<feature type="signal peptide" evidence="1">
    <location>
        <begin position="1"/>
        <end position="17"/>
    </location>
</feature>
<name>A0A9Q8QDF7_9HYPO</name>
<dbReference type="KEGG" id="ptkz:JDV02_003316"/>
<sequence>MRLLLLSVASLAALSAAQAPLSPQTDTFNSNFALTAAQISAAGLSSVAAANVAIAARFERSNWAPSGSVFADPFYLNLPANAATAPAGSVLKVEAFTDTTGYTIAPTLALSRIIYQSRQLNGSLAPVSAYILWPYHPRRSLAARLNGSIPLVSWGHGSVGSVPECGPSHIRNLWNQFSAPYELALAGYAVVATDYAGLGVPWFPRNDSDGLYGVNITHQFGASAAAGNDVLYAAQAAHAAFPDLLTRDFVVVGHSQGGGAAWAAAERQLTAQVPGYLGAVAAAPLTNALEVIQANPGQALGFILSARGIVAAFPPGQVALSDILTTDGIAIMRLLEQVQGCSSVFGTLLDGIFSADPTRQLLNPQLLSSSLVQRYQNLTGAGGKDFSGPMLVVQGDADPAVPEPVTTHTVNLTCASYPQRSLHYVRAQSVGHIPVMYATRQIWLDWIEDRFAGVTPSSGCSYEYIGGNAPRPLAQYQGDLNYFLEYSLSPYQVA</sequence>
<dbReference type="Pfam" id="PF03583">
    <property type="entry name" value="LIP"/>
    <property type="match status" value="1"/>
</dbReference>
<dbReference type="PIRSF" id="PIRSF029171">
    <property type="entry name" value="Esterase_LipA"/>
    <property type="match status" value="1"/>
</dbReference>
<feature type="chain" id="PRO_5040386041" description="Secretory lipase" evidence="1">
    <location>
        <begin position="18"/>
        <end position="494"/>
    </location>
</feature>
<dbReference type="AlphaFoldDB" id="A0A9Q8QDF7"/>
<evidence type="ECO:0000313" key="2">
    <source>
        <dbReference type="EMBL" id="UNI16934.1"/>
    </source>
</evidence>
<organism evidence="2 3">
    <name type="scientific">Purpureocillium takamizusanense</name>
    <dbReference type="NCBI Taxonomy" id="2060973"/>
    <lineage>
        <taxon>Eukaryota</taxon>
        <taxon>Fungi</taxon>
        <taxon>Dikarya</taxon>
        <taxon>Ascomycota</taxon>
        <taxon>Pezizomycotina</taxon>
        <taxon>Sordariomycetes</taxon>
        <taxon>Hypocreomycetidae</taxon>
        <taxon>Hypocreales</taxon>
        <taxon>Ophiocordycipitaceae</taxon>
        <taxon>Purpureocillium</taxon>
    </lineage>
</organism>
<dbReference type="InterPro" id="IPR029058">
    <property type="entry name" value="AB_hydrolase_fold"/>
</dbReference>